<dbReference type="KEGG" id="camu:CA2015_0915"/>
<dbReference type="InterPro" id="IPR028082">
    <property type="entry name" value="Peripla_BP_I"/>
</dbReference>
<evidence type="ECO:0000313" key="6">
    <source>
        <dbReference type="Proteomes" id="UP000036520"/>
    </source>
</evidence>
<evidence type="ECO:0000313" key="5">
    <source>
        <dbReference type="EMBL" id="AKP50373.1"/>
    </source>
</evidence>
<feature type="chain" id="PRO_5005208560" evidence="3">
    <location>
        <begin position="20"/>
        <end position="552"/>
    </location>
</feature>
<dbReference type="SUPFAM" id="SSF53822">
    <property type="entry name" value="Periplasmic binding protein-like I"/>
    <property type="match status" value="1"/>
</dbReference>
<dbReference type="STRING" id="320787.CA2015_0915"/>
<evidence type="ECO:0000256" key="3">
    <source>
        <dbReference type="SAM" id="SignalP"/>
    </source>
</evidence>
<accession>A0A0H4PC38</accession>
<sequence>MKITLYFLFLIVPLFTAYSQEGFDQLEQAKKQIQQGNQAEAMELLRPYLDKEKYSSLSDYARYHFARAAYGNRQFELAKEALNSLIATRGFAKKDDARYLLALCHFELSSPNDALRLIDQISDETLKKEGYKASYNFLKVSASSSLAVQYGLFPENKGLVMALKERLETQGSMSSTERSLYEKIRSEALTQGSSNVKLSSKDNVLDIAVVLPFNYEGRSGVQSINSNNFVLQLYQGIKLALDQAKSNGVKLNFKTFDTERSDAKVRGILEDDFLSNADIIIGPLYPEETALVASFAQQRQIPQINPLSNIDENVKGFEYSYLFRPSIQAISQNVLDYCRKFEGKRVAIAYSGTSRDELLAATFVDMARISGLQIVKNQKVTTRDMQGFFESLELGKGKSQTADLMVIFSDDPNIASPTFGLVESLGAGLPVVVMESWLYFDFANYDMMETQNFHFVGNNTVDFNNELLDDFRNDYMNHYKINPSSFAYMGFELADFVTKVINEEKGFDFQKNLDRRSFIKGNLTFGFNFSRVRFNNYVPILSLEDGVLTIEE</sequence>
<feature type="domain" description="Leucine-binding protein" evidence="4">
    <location>
        <begin position="235"/>
        <end position="504"/>
    </location>
</feature>
<dbReference type="EMBL" id="CP012040">
    <property type="protein sequence ID" value="AKP50373.1"/>
    <property type="molecule type" value="Genomic_DNA"/>
</dbReference>
<organism evidence="5 6">
    <name type="scientific">Cyclobacterium amurskyense</name>
    <dbReference type="NCBI Taxonomy" id="320787"/>
    <lineage>
        <taxon>Bacteria</taxon>
        <taxon>Pseudomonadati</taxon>
        <taxon>Bacteroidota</taxon>
        <taxon>Cytophagia</taxon>
        <taxon>Cytophagales</taxon>
        <taxon>Cyclobacteriaceae</taxon>
        <taxon>Cyclobacterium</taxon>
    </lineage>
</organism>
<name>A0A0H4PC38_9BACT</name>
<evidence type="ECO:0000256" key="1">
    <source>
        <dbReference type="ARBA" id="ARBA00010062"/>
    </source>
</evidence>
<dbReference type="Proteomes" id="UP000036520">
    <property type="component" value="Chromosome"/>
</dbReference>
<keyword evidence="2 3" id="KW-0732">Signal</keyword>
<feature type="signal peptide" evidence="3">
    <location>
        <begin position="1"/>
        <end position="19"/>
    </location>
</feature>
<dbReference type="Pfam" id="PF13458">
    <property type="entry name" value="Peripla_BP_6"/>
    <property type="match status" value="1"/>
</dbReference>
<protein>
    <submittedName>
        <fullName evidence="5">LysM-repeat protein</fullName>
    </submittedName>
</protein>
<dbReference type="AlphaFoldDB" id="A0A0H4PC38"/>
<dbReference type="InterPro" id="IPR011990">
    <property type="entry name" value="TPR-like_helical_dom_sf"/>
</dbReference>
<gene>
    <name evidence="5" type="ORF">CA2015_0915</name>
</gene>
<reference evidence="5 6" key="1">
    <citation type="submission" date="2015-07" db="EMBL/GenBank/DDBJ databases">
        <authorList>
            <person name="Kim K.M."/>
        </authorList>
    </citation>
    <scope>NUCLEOTIDE SEQUENCE [LARGE SCALE GENOMIC DNA]</scope>
    <source>
        <strain evidence="5 6">KCTC 12363</strain>
    </source>
</reference>
<dbReference type="SUPFAM" id="SSF48452">
    <property type="entry name" value="TPR-like"/>
    <property type="match status" value="1"/>
</dbReference>
<evidence type="ECO:0000256" key="2">
    <source>
        <dbReference type="ARBA" id="ARBA00022729"/>
    </source>
</evidence>
<proteinExistence type="inferred from homology"/>
<dbReference type="InterPro" id="IPR028081">
    <property type="entry name" value="Leu-bd"/>
</dbReference>
<dbReference type="Gene3D" id="1.25.40.10">
    <property type="entry name" value="Tetratricopeptide repeat domain"/>
    <property type="match status" value="1"/>
</dbReference>
<comment type="similarity">
    <text evidence="1">Belongs to the leucine-binding protein family.</text>
</comment>
<dbReference type="Gene3D" id="3.40.50.2300">
    <property type="match status" value="2"/>
</dbReference>
<dbReference type="CDD" id="cd06268">
    <property type="entry name" value="PBP1_ABC_transporter_LIVBP-like"/>
    <property type="match status" value="1"/>
</dbReference>
<keyword evidence="6" id="KW-1185">Reference proteome</keyword>
<dbReference type="OrthoDB" id="1490998at2"/>
<dbReference type="RefSeq" id="WP_048640819.1">
    <property type="nucleotide sequence ID" value="NZ_CP012040.1"/>
</dbReference>
<evidence type="ECO:0000259" key="4">
    <source>
        <dbReference type="Pfam" id="PF13458"/>
    </source>
</evidence>